<accession>A0A2U1NJV5</accession>
<evidence type="ECO:0000313" key="4">
    <source>
        <dbReference type="Proteomes" id="UP000245207"/>
    </source>
</evidence>
<dbReference type="InterPro" id="IPR057670">
    <property type="entry name" value="SH3_retrovirus"/>
</dbReference>
<feature type="compositionally biased region" description="Pro residues" evidence="1">
    <location>
        <begin position="749"/>
        <end position="762"/>
    </location>
</feature>
<dbReference type="Pfam" id="PF07727">
    <property type="entry name" value="RVT_2"/>
    <property type="match status" value="1"/>
</dbReference>
<feature type="compositionally biased region" description="Polar residues" evidence="1">
    <location>
        <begin position="734"/>
        <end position="747"/>
    </location>
</feature>
<protein>
    <submittedName>
        <fullName evidence="3">Ribonuclease H-like domain-containing protein</fullName>
    </submittedName>
</protein>
<gene>
    <name evidence="3" type="ORF">CTI12_AA224190</name>
</gene>
<feature type="compositionally biased region" description="Low complexity" evidence="1">
    <location>
        <begin position="231"/>
        <end position="254"/>
    </location>
</feature>
<feature type="region of interest" description="Disordered" evidence="1">
    <location>
        <begin position="53"/>
        <end position="72"/>
    </location>
</feature>
<feature type="compositionally biased region" description="Pro residues" evidence="1">
    <location>
        <begin position="53"/>
        <end position="67"/>
    </location>
</feature>
<feature type="region of interest" description="Disordered" evidence="1">
    <location>
        <begin position="698"/>
        <end position="817"/>
    </location>
</feature>
<organism evidence="3 4">
    <name type="scientific">Artemisia annua</name>
    <name type="common">Sweet wormwood</name>
    <dbReference type="NCBI Taxonomy" id="35608"/>
    <lineage>
        <taxon>Eukaryota</taxon>
        <taxon>Viridiplantae</taxon>
        <taxon>Streptophyta</taxon>
        <taxon>Embryophyta</taxon>
        <taxon>Tracheophyta</taxon>
        <taxon>Spermatophyta</taxon>
        <taxon>Magnoliopsida</taxon>
        <taxon>eudicotyledons</taxon>
        <taxon>Gunneridae</taxon>
        <taxon>Pentapetalae</taxon>
        <taxon>asterids</taxon>
        <taxon>campanulids</taxon>
        <taxon>Asterales</taxon>
        <taxon>Asteraceae</taxon>
        <taxon>Asteroideae</taxon>
        <taxon>Anthemideae</taxon>
        <taxon>Artemisiinae</taxon>
        <taxon>Artemisia</taxon>
    </lineage>
</organism>
<name>A0A2U1NJV5_ARTAN</name>
<feature type="region of interest" description="Disordered" evidence="1">
    <location>
        <begin position="311"/>
        <end position="334"/>
    </location>
</feature>
<reference evidence="3 4" key="1">
    <citation type="journal article" date="2018" name="Mol. Plant">
        <title>The genome of Artemisia annua provides insight into the evolution of Asteraceae family and artemisinin biosynthesis.</title>
        <authorList>
            <person name="Shen Q."/>
            <person name="Zhang L."/>
            <person name="Liao Z."/>
            <person name="Wang S."/>
            <person name="Yan T."/>
            <person name="Shi P."/>
            <person name="Liu M."/>
            <person name="Fu X."/>
            <person name="Pan Q."/>
            <person name="Wang Y."/>
            <person name="Lv Z."/>
            <person name="Lu X."/>
            <person name="Zhang F."/>
            <person name="Jiang W."/>
            <person name="Ma Y."/>
            <person name="Chen M."/>
            <person name="Hao X."/>
            <person name="Li L."/>
            <person name="Tang Y."/>
            <person name="Lv G."/>
            <person name="Zhou Y."/>
            <person name="Sun X."/>
            <person name="Brodelius P.E."/>
            <person name="Rose J.K.C."/>
            <person name="Tang K."/>
        </authorList>
    </citation>
    <scope>NUCLEOTIDE SEQUENCE [LARGE SCALE GENOMIC DNA]</scope>
    <source>
        <strain evidence="4">cv. Huhao1</strain>
        <tissue evidence="3">Leaf</tissue>
    </source>
</reference>
<dbReference type="InterPro" id="IPR012337">
    <property type="entry name" value="RNaseH-like_sf"/>
</dbReference>
<dbReference type="Pfam" id="PF00665">
    <property type="entry name" value="rve"/>
    <property type="match status" value="1"/>
</dbReference>
<dbReference type="STRING" id="35608.A0A2U1NJV5"/>
<feature type="region of interest" description="Disordered" evidence="1">
    <location>
        <begin position="231"/>
        <end position="281"/>
    </location>
</feature>
<dbReference type="InterPro" id="IPR013103">
    <property type="entry name" value="RVT_2"/>
</dbReference>
<dbReference type="SUPFAM" id="SSF53098">
    <property type="entry name" value="Ribonuclease H-like"/>
    <property type="match status" value="1"/>
</dbReference>
<dbReference type="Pfam" id="PF14223">
    <property type="entry name" value="Retrotran_gag_2"/>
    <property type="match status" value="1"/>
</dbReference>
<dbReference type="InterPro" id="IPR036397">
    <property type="entry name" value="RNaseH_sf"/>
</dbReference>
<evidence type="ECO:0000259" key="2">
    <source>
        <dbReference type="PROSITE" id="PS50994"/>
    </source>
</evidence>
<dbReference type="SUPFAM" id="SSF56672">
    <property type="entry name" value="DNA/RNA polymerases"/>
    <property type="match status" value="1"/>
</dbReference>
<dbReference type="InterPro" id="IPR001584">
    <property type="entry name" value="Integrase_cat-core"/>
</dbReference>
<dbReference type="Gene3D" id="3.30.420.10">
    <property type="entry name" value="Ribonuclease H-like superfamily/Ribonuclease H"/>
    <property type="match status" value="1"/>
</dbReference>
<keyword evidence="4" id="KW-1185">Reference proteome</keyword>
<dbReference type="PANTHER" id="PTHR47481">
    <property type="match status" value="1"/>
</dbReference>
<feature type="compositionally biased region" description="Low complexity" evidence="1">
    <location>
        <begin position="788"/>
        <end position="803"/>
    </location>
</feature>
<feature type="compositionally biased region" description="Low complexity" evidence="1">
    <location>
        <begin position="716"/>
        <end position="733"/>
    </location>
</feature>
<dbReference type="Pfam" id="PF25597">
    <property type="entry name" value="SH3_retrovirus"/>
    <property type="match status" value="1"/>
</dbReference>
<feature type="domain" description="Integrase catalytic" evidence="2">
    <location>
        <begin position="432"/>
        <end position="597"/>
    </location>
</feature>
<evidence type="ECO:0000313" key="3">
    <source>
        <dbReference type="EMBL" id="PWA73785.1"/>
    </source>
</evidence>
<sequence>MAEQKIHPALTISSIKNTFKVELSLENGQYLSWSELFKIHCRAYKVIDHIIPPPPPATSSTPPPKDAPQPKVVDPETWSTLDAIVLQWIYSTISDDLMHTILEPDTTAAEAWSRLKDIFQDNKNSRAVYLEHQFTNTRLDNFSSVSAYCQELKMLSDQLTNVGAPVSNNRLVLQLIAGLNESYDNVASFIQQSDPLPQFYDARSRLVLEETRKNKQAATASIASGTALVAAATSTTPNPKTNTTPLLRNDSSNRGRGRNNGSRGGGRNGGRGRGRGRSNNFQHSQFQHWTPYGPWAWSPYHWASPPPNFPTAPWSRPTPPPSGSQGILGPRPTQTYAASTVPTELDQAFNTMSLNPPDDQWYMDTGATSHMTTSPALGTYIQSPIPLSNNLPRLLPLLSFLKTMASPFRSSFCQYCVFGKHIKLPFYDSSSFTLMPFDILHSDLWTSPVLSSGGHKYYILFLDDYSNFLWTFPLGHKSQVYTTFISLYNLIRTQFNMPVKTFQCDNGTEYNNSNFHQFCKQHGMMFRFSCPHTSSQNGKAERKIRAINNIIRTLLVHSSMPPKFWHHALQMATYILNILPSKLLAHHTPSEILYKRTPTYTHLRVFGCLCYPLIPSTTINKLQPRSSPCVFLGYPQNHRGYKCYDLATNKVILSRHVIFDESQFPFAKLHTPTPPTYHFLNHGVHPLIVPFLSSVNPTETNTSGSALEPHSDQPNSSQQPTSPTIDTPSTSLPNDTSPSLSTMTQNRPTSPPQSGPNPPPIRPSSQSTLINSPQRPIFQYVRRGSAISRPTSTTRPSTTPARTMHTRSMSGISKPKNPISLAAITSPCPIPRNPKDALSNPNWKNAMIDEYNALIENKTWVLVPRTSDMHVIRSMWIFRHKLRSDCSFERYKARLVGDGRSQQVGVDCDETFSPVVKPATIRTVLSLVVSKSWSIHQLDVKNAFLHGTLNETVYMHQPTGFRDSKHPDYVCLLKKSLYGLKQAPRAWYQRFADFVYTIGFVHSKSDHSLFVYHKGRDLDYLLLYVDDIILTTSSDTLRHSLIDLLAQEFAMKDLGPLNFFLGIAVKRHQHGLFLSQSQYASDIIERAGMSSCKSSSTPVDTKAKLSANSGNPYSDPTHYRSLAGALQYLTFTRPDISYAVQQICLHMHDPREEHMTALKRILCYVQGTLHFGLHLYKSPASALVSYTDADWGGCPDTRRSTSGYCVYLGDNLISWSSKHQPTLSRSSAEAEYRGVANVVSESCWLRNLLLELHCPLQKATLVYYDNVSAIFLSGNPVQHQRTKHIEMDIHFVREKVACGEVRVLHVPSRYQIADIFTKGLPRVLFDDFRDSLGIRPPPASTAGPSIGIVLGFIGGKMILDFFGYHVSTEVSLGCVATTLSAGVLLSLLKKSD</sequence>
<proteinExistence type="predicted"/>
<evidence type="ECO:0000256" key="1">
    <source>
        <dbReference type="SAM" id="MobiDB-lite"/>
    </source>
</evidence>
<dbReference type="CDD" id="cd09272">
    <property type="entry name" value="RNase_HI_RT_Ty1"/>
    <property type="match status" value="1"/>
</dbReference>
<dbReference type="EMBL" id="PKPP01002675">
    <property type="protein sequence ID" value="PWA73785.1"/>
    <property type="molecule type" value="Genomic_DNA"/>
</dbReference>
<comment type="caution">
    <text evidence="3">The sequence shown here is derived from an EMBL/GenBank/DDBJ whole genome shotgun (WGS) entry which is preliminary data.</text>
</comment>
<dbReference type="PANTHER" id="PTHR47481:SF38">
    <property type="entry name" value="POU DOMAIN, CLASS 4, TRANSCRIPTION FACTOR 1-LIKE"/>
    <property type="match status" value="1"/>
</dbReference>
<dbReference type="Proteomes" id="UP000245207">
    <property type="component" value="Unassembled WGS sequence"/>
</dbReference>
<dbReference type="InterPro" id="IPR043502">
    <property type="entry name" value="DNA/RNA_pol_sf"/>
</dbReference>
<dbReference type="OrthoDB" id="428604at2759"/>
<feature type="compositionally biased region" description="Pro residues" evidence="1">
    <location>
        <begin position="311"/>
        <end position="322"/>
    </location>
</feature>
<dbReference type="PROSITE" id="PS50994">
    <property type="entry name" value="INTEGRASE"/>
    <property type="match status" value="1"/>
</dbReference>
<dbReference type="GO" id="GO:0015074">
    <property type="term" value="P:DNA integration"/>
    <property type="evidence" value="ECO:0007669"/>
    <property type="project" value="InterPro"/>
</dbReference>
<dbReference type="GO" id="GO:0003676">
    <property type="term" value="F:nucleic acid binding"/>
    <property type="evidence" value="ECO:0007669"/>
    <property type="project" value="InterPro"/>
</dbReference>